<evidence type="ECO:0000256" key="5">
    <source>
        <dbReference type="ARBA" id="ARBA00023136"/>
    </source>
</evidence>
<feature type="transmembrane region" description="Helical" evidence="6">
    <location>
        <begin position="21"/>
        <end position="42"/>
    </location>
</feature>
<dbReference type="SUPFAM" id="SSF103481">
    <property type="entry name" value="Multidrug resistance efflux transporter EmrE"/>
    <property type="match status" value="2"/>
</dbReference>
<feature type="transmembrane region" description="Helical" evidence="6">
    <location>
        <begin position="286"/>
        <end position="303"/>
    </location>
</feature>
<proteinExistence type="predicted"/>
<evidence type="ECO:0000256" key="2">
    <source>
        <dbReference type="ARBA" id="ARBA00022475"/>
    </source>
</evidence>
<evidence type="ECO:0000313" key="8">
    <source>
        <dbReference type="EMBL" id="MBR0798367.1"/>
    </source>
</evidence>
<evidence type="ECO:0000256" key="1">
    <source>
        <dbReference type="ARBA" id="ARBA00004651"/>
    </source>
</evidence>
<keyword evidence="9" id="KW-1185">Reference proteome</keyword>
<feature type="transmembrane region" description="Helical" evidence="6">
    <location>
        <begin position="79"/>
        <end position="101"/>
    </location>
</feature>
<dbReference type="PANTHER" id="PTHR42920">
    <property type="entry name" value="OS03G0707200 PROTEIN-RELATED"/>
    <property type="match status" value="1"/>
</dbReference>
<evidence type="ECO:0000313" key="9">
    <source>
        <dbReference type="Proteomes" id="UP001315278"/>
    </source>
</evidence>
<organism evidence="8 9">
    <name type="scientific">Bradyrhizobium jicamae</name>
    <dbReference type="NCBI Taxonomy" id="280332"/>
    <lineage>
        <taxon>Bacteria</taxon>
        <taxon>Pseudomonadati</taxon>
        <taxon>Pseudomonadota</taxon>
        <taxon>Alphaproteobacteria</taxon>
        <taxon>Hyphomicrobiales</taxon>
        <taxon>Nitrobacteraceae</taxon>
        <taxon>Bradyrhizobium</taxon>
    </lineage>
</organism>
<accession>A0ABS5FNI2</accession>
<dbReference type="InterPro" id="IPR000620">
    <property type="entry name" value="EamA_dom"/>
</dbReference>
<keyword evidence="2" id="KW-1003">Cell membrane</keyword>
<keyword evidence="4 6" id="KW-1133">Transmembrane helix</keyword>
<evidence type="ECO:0000256" key="3">
    <source>
        <dbReference type="ARBA" id="ARBA00022692"/>
    </source>
</evidence>
<feature type="transmembrane region" description="Helical" evidence="6">
    <location>
        <begin position="228"/>
        <end position="249"/>
    </location>
</feature>
<dbReference type="EMBL" id="JAFCJH010000026">
    <property type="protein sequence ID" value="MBR0798367.1"/>
    <property type="molecule type" value="Genomic_DNA"/>
</dbReference>
<keyword evidence="5 6" id="KW-0472">Membrane</keyword>
<feature type="transmembrane region" description="Helical" evidence="6">
    <location>
        <begin position="261"/>
        <end position="280"/>
    </location>
</feature>
<feature type="transmembrane region" description="Helical" evidence="6">
    <location>
        <begin position="171"/>
        <end position="188"/>
    </location>
</feature>
<dbReference type="InterPro" id="IPR051258">
    <property type="entry name" value="Diverse_Substrate_Transporter"/>
</dbReference>
<name>A0ABS5FNI2_9BRAD</name>
<reference evidence="9" key="1">
    <citation type="journal article" date="2021" name="ISME J.">
        <title>Evolutionary origin and ecological implication of a unique nif island in free-living Bradyrhizobium lineages.</title>
        <authorList>
            <person name="Tao J."/>
        </authorList>
    </citation>
    <scope>NUCLEOTIDE SEQUENCE [LARGE SCALE GENOMIC DNA]</scope>
    <source>
        <strain evidence="9">SZCCT0434</strain>
    </source>
</reference>
<feature type="domain" description="EamA" evidence="7">
    <location>
        <begin position="21"/>
        <end position="153"/>
    </location>
</feature>
<dbReference type="Pfam" id="PF00892">
    <property type="entry name" value="EamA"/>
    <property type="match status" value="2"/>
</dbReference>
<dbReference type="Proteomes" id="UP001315278">
    <property type="component" value="Unassembled WGS sequence"/>
</dbReference>
<dbReference type="InterPro" id="IPR037185">
    <property type="entry name" value="EmrE-like"/>
</dbReference>
<feature type="transmembrane region" description="Helical" evidence="6">
    <location>
        <begin position="113"/>
        <end position="132"/>
    </location>
</feature>
<sequence length="308" mass="33301">MSASESASTPASASWIVNQPYILLCITAMCWAGNAIVGRLAAGHIPPVTLSFMRWSAAFLIILPFAWQHLKRDWGTIRNNLGIMVLLSISGIGAFNTLQYWALEHTQALNTLLLQSAAPLVVAVWSLILLGVRLTVAQALGVLLSLCGVLVILLHGDVTTLSKIEFNKGDLIFIVALIIFALYSVLTLKRPNIHGLSVASFTFGCGALSLVPFFVWELHARPVMQLTTGNLLSLFYVAVFPSTVAYLCFNRGIQLIGANRAAPFFHVVPVFGTVMSMVFLGENPQAFHFIGFALVLAGVFAASRKQAA</sequence>
<feature type="transmembrane region" description="Helical" evidence="6">
    <location>
        <begin position="195"/>
        <end position="216"/>
    </location>
</feature>
<evidence type="ECO:0000256" key="4">
    <source>
        <dbReference type="ARBA" id="ARBA00022989"/>
    </source>
</evidence>
<feature type="domain" description="EamA" evidence="7">
    <location>
        <begin position="168"/>
        <end position="302"/>
    </location>
</feature>
<evidence type="ECO:0000259" key="7">
    <source>
        <dbReference type="Pfam" id="PF00892"/>
    </source>
</evidence>
<comment type="caution">
    <text evidence="8">The sequence shown here is derived from an EMBL/GenBank/DDBJ whole genome shotgun (WGS) entry which is preliminary data.</text>
</comment>
<protein>
    <submittedName>
        <fullName evidence="8">DMT family transporter</fullName>
    </submittedName>
</protein>
<dbReference type="RefSeq" id="WP_212396942.1">
    <property type="nucleotide sequence ID" value="NZ_JAFCJH010000026.1"/>
</dbReference>
<keyword evidence="3 6" id="KW-0812">Transmembrane</keyword>
<gene>
    <name evidence="8" type="ORF">JQ615_23555</name>
</gene>
<comment type="subcellular location">
    <subcellularLocation>
        <location evidence="1">Cell membrane</location>
        <topology evidence="1">Multi-pass membrane protein</topology>
    </subcellularLocation>
</comment>
<feature type="transmembrane region" description="Helical" evidence="6">
    <location>
        <begin position="48"/>
        <end position="67"/>
    </location>
</feature>
<dbReference type="PANTHER" id="PTHR42920:SF11">
    <property type="entry name" value="INNER MEMBRANE PROTEIN YTFF"/>
    <property type="match status" value="1"/>
</dbReference>
<evidence type="ECO:0000256" key="6">
    <source>
        <dbReference type="SAM" id="Phobius"/>
    </source>
</evidence>
<feature type="transmembrane region" description="Helical" evidence="6">
    <location>
        <begin position="139"/>
        <end position="156"/>
    </location>
</feature>